<feature type="chain" id="PRO_5039657217" evidence="2">
    <location>
        <begin position="25"/>
        <end position="325"/>
    </location>
</feature>
<reference evidence="3 4" key="1">
    <citation type="submission" date="2019-06" db="EMBL/GenBank/DDBJ databases">
        <title>Sequencing the genomes of 1000 actinobacteria strains.</title>
        <authorList>
            <person name="Klenk H.-P."/>
        </authorList>
    </citation>
    <scope>NUCLEOTIDE SEQUENCE [LARGE SCALE GENOMIC DNA]</scope>
    <source>
        <strain evidence="3 4">DSM 45679</strain>
    </source>
</reference>
<gene>
    <name evidence="3" type="ORF">FB471_5350</name>
</gene>
<evidence type="ECO:0000313" key="4">
    <source>
        <dbReference type="Proteomes" id="UP000320876"/>
    </source>
</evidence>
<protein>
    <submittedName>
        <fullName evidence="3">Putative lipoprotein with Yx(FWY)xxD motif</fullName>
    </submittedName>
</protein>
<feature type="region of interest" description="Disordered" evidence="1">
    <location>
        <begin position="29"/>
        <end position="55"/>
    </location>
</feature>
<dbReference type="PANTHER" id="PTHR39335:SF1">
    <property type="entry name" value="BLL4220 PROTEIN"/>
    <property type="match status" value="1"/>
</dbReference>
<dbReference type="RefSeq" id="WP_142001030.1">
    <property type="nucleotide sequence ID" value="NZ_VFML01000001.1"/>
</dbReference>
<accession>A0A542DRB0</accession>
<dbReference type="PANTHER" id="PTHR39335">
    <property type="entry name" value="BLL4220 PROTEIN"/>
    <property type="match status" value="1"/>
</dbReference>
<dbReference type="AlphaFoldDB" id="A0A542DRB0"/>
<organism evidence="3 4">
    <name type="scientific">Amycolatopsis cihanbeyliensis</name>
    <dbReference type="NCBI Taxonomy" id="1128664"/>
    <lineage>
        <taxon>Bacteria</taxon>
        <taxon>Bacillati</taxon>
        <taxon>Actinomycetota</taxon>
        <taxon>Actinomycetes</taxon>
        <taxon>Pseudonocardiales</taxon>
        <taxon>Pseudonocardiaceae</taxon>
        <taxon>Amycolatopsis</taxon>
    </lineage>
</organism>
<comment type="caution">
    <text evidence="3">The sequence shown here is derived from an EMBL/GenBank/DDBJ whole genome shotgun (WGS) entry which is preliminary data.</text>
</comment>
<feature type="compositionally biased region" description="Low complexity" evidence="1">
    <location>
        <begin position="309"/>
        <end position="325"/>
    </location>
</feature>
<dbReference type="GO" id="GO:0043448">
    <property type="term" value="P:alkane catabolic process"/>
    <property type="evidence" value="ECO:0007669"/>
    <property type="project" value="TreeGrafter"/>
</dbReference>
<dbReference type="Pfam" id="PF03640">
    <property type="entry name" value="Lipoprotein_15"/>
    <property type="match status" value="4"/>
</dbReference>
<evidence type="ECO:0000256" key="1">
    <source>
        <dbReference type="SAM" id="MobiDB-lite"/>
    </source>
</evidence>
<keyword evidence="2" id="KW-0732">Signal</keyword>
<feature type="signal peptide" evidence="2">
    <location>
        <begin position="1"/>
        <end position="24"/>
    </location>
</feature>
<evidence type="ECO:0000313" key="3">
    <source>
        <dbReference type="EMBL" id="TQJ05515.1"/>
    </source>
</evidence>
<dbReference type="EMBL" id="VFML01000001">
    <property type="protein sequence ID" value="TQJ05515.1"/>
    <property type="molecule type" value="Genomic_DNA"/>
</dbReference>
<dbReference type="PROSITE" id="PS51257">
    <property type="entry name" value="PROKAR_LIPOPROTEIN"/>
    <property type="match status" value="1"/>
</dbReference>
<dbReference type="InterPro" id="IPR005297">
    <property type="entry name" value="Lipoprotein_repeat"/>
</dbReference>
<dbReference type="OrthoDB" id="597632at2"/>
<keyword evidence="4" id="KW-1185">Reference proteome</keyword>
<sequence>MFHKRIVVPLASAAAGLLALSGCAGLGESGGGASNDDPAPVADTSQAAGAGGGAPAGQVTLSATEVDGVGEAVTDQDGFTLYRFDKDTAKPPVSNCAGSCAQTWPPVVADGQVDVQGVDANLVGSVRRTDGSEQVTIGGWPVYRYAEDGGPGESSGQGVGGAWYAVNPTGGKAGAAQQDGAAGTTLIADEAEGVGRIVTDAEGFSLYLFTDDTKEPSKSNCEGECAQNWPPVIAEGTVDVRGVDENLVSTVERADGSEQVTIGGWPVYRYAEDTEPGQANGHGVGGKWYAMMPEGCKSEAPPVEESGSEESGSGSESAEDGGYSY</sequence>
<keyword evidence="3" id="KW-0449">Lipoprotein</keyword>
<dbReference type="Proteomes" id="UP000320876">
    <property type="component" value="Unassembled WGS sequence"/>
</dbReference>
<evidence type="ECO:0000256" key="2">
    <source>
        <dbReference type="SAM" id="SignalP"/>
    </source>
</evidence>
<feature type="region of interest" description="Disordered" evidence="1">
    <location>
        <begin position="294"/>
        <end position="325"/>
    </location>
</feature>
<proteinExistence type="predicted"/>
<name>A0A542DRB0_AMYCI</name>